<dbReference type="EMBL" id="CP002542">
    <property type="protein sequence ID" value="AEA43240.1"/>
    <property type="molecule type" value="Genomic_DNA"/>
</dbReference>
<keyword evidence="2" id="KW-1185">Reference proteome</keyword>
<accession>F2IC14</accession>
<evidence type="ECO:0008006" key="3">
    <source>
        <dbReference type="Google" id="ProtNLM"/>
    </source>
</evidence>
<protein>
    <recommendedName>
        <fullName evidence="3">YD repeat protein</fullName>
    </recommendedName>
</protein>
<evidence type="ECO:0000313" key="1">
    <source>
        <dbReference type="EMBL" id="AEA43240.1"/>
    </source>
</evidence>
<reference evidence="1 2" key="1">
    <citation type="journal article" date="2011" name="Stand. Genomic Sci.">
        <title>Complete genome sequence of the gliding freshwater bacterium Fluviicola taffensis type strain (RW262).</title>
        <authorList>
            <person name="Woyke T."/>
            <person name="Chertkov O."/>
            <person name="Lapidus A."/>
            <person name="Nolan M."/>
            <person name="Lucas S."/>
            <person name="Del Rio T.G."/>
            <person name="Tice H."/>
            <person name="Cheng J.F."/>
            <person name="Tapia R."/>
            <person name="Han C."/>
            <person name="Goodwin L."/>
            <person name="Pitluck S."/>
            <person name="Liolios K."/>
            <person name="Pagani I."/>
            <person name="Ivanova N."/>
            <person name="Huntemann M."/>
            <person name="Mavromatis K."/>
            <person name="Mikhailova N."/>
            <person name="Pati A."/>
            <person name="Chen A."/>
            <person name="Palaniappan K."/>
            <person name="Land M."/>
            <person name="Hauser L."/>
            <person name="Brambilla E.M."/>
            <person name="Rohde M."/>
            <person name="Mwirichia R."/>
            <person name="Sikorski J."/>
            <person name="Tindall B.J."/>
            <person name="Goker M."/>
            <person name="Bristow J."/>
            <person name="Eisen J.A."/>
            <person name="Markowitz V."/>
            <person name="Hugenholtz P."/>
            <person name="Klenk H.P."/>
            <person name="Kyrpides N.C."/>
        </authorList>
    </citation>
    <scope>NUCLEOTIDE SEQUENCE [LARGE SCALE GENOMIC DNA]</scope>
    <source>
        <strain evidence="2">DSM 16823 / RW262 / RW262</strain>
    </source>
</reference>
<proteinExistence type="predicted"/>
<dbReference type="KEGG" id="fte:Fluta_1245"/>
<dbReference type="OrthoDB" id="1492679at2"/>
<dbReference type="PROSITE" id="PS51257">
    <property type="entry name" value="PROKAR_LIPOPROTEIN"/>
    <property type="match status" value="1"/>
</dbReference>
<dbReference type="RefSeq" id="WP_013686012.1">
    <property type="nucleotide sequence ID" value="NC_015321.1"/>
</dbReference>
<dbReference type="Proteomes" id="UP000007463">
    <property type="component" value="Chromosome"/>
</dbReference>
<evidence type="ECO:0000313" key="2">
    <source>
        <dbReference type="Proteomes" id="UP000007463"/>
    </source>
</evidence>
<dbReference type="STRING" id="755732.Fluta_1245"/>
<sequence>MRNRLFFIIPFYLLVSCSADFMCGDEQETVIIRKNKVEKRIGYSYVPESDSLSDIESIEYFDQQGNLTLFQHYMSGAVVRQKKYEYDEHGRQLKVHDSISNSYRVFEYGNSCDALKSIQYSAKNEVLSYVEYSDSAGYKVYKQYSPNGDLLNYSLNKMDQHKNPLSFEGYLFDYEYDKKGNLLKQTRLYKGQTSTTIFERNNKGLIVKQQIIQNEEYLGGSYFRYEYY</sequence>
<dbReference type="HOGENOM" id="CLU_1213355_0_0_10"/>
<dbReference type="Gene3D" id="2.180.10.10">
    <property type="entry name" value="RHS repeat-associated core"/>
    <property type="match status" value="1"/>
</dbReference>
<name>F2IC14_FLUTR</name>
<dbReference type="eggNOG" id="COG3209">
    <property type="taxonomic scope" value="Bacteria"/>
</dbReference>
<reference evidence="2" key="2">
    <citation type="submission" date="2011-02" db="EMBL/GenBank/DDBJ databases">
        <title>The complete genome of Fluviicola taffensis DSM 16823.</title>
        <authorList>
            <consortium name="US DOE Joint Genome Institute (JGI-PGF)"/>
            <person name="Lucas S."/>
            <person name="Copeland A."/>
            <person name="Lapidus A."/>
            <person name="Bruce D."/>
            <person name="Goodwin L."/>
            <person name="Pitluck S."/>
            <person name="Kyrpides N."/>
            <person name="Mavromatis K."/>
            <person name="Ivanova N."/>
            <person name="Mikhailova N."/>
            <person name="Pagani I."/>
            <person name="Chertkov O."/>
            <person name="Detter J.C."/>
            <person name="Han C."/>
            <person name="Tapia R."/>
            <person name="Land M."/>
            <person name="Hauser L."/>
            <person name="Markowitz V."/>
            <person name="Cheng J.-F."/>
            <person name="Hugenholtz P."/>
            <person name="Woyke T."/>
            <person name="Wu D."/>
            <person name="Tindall B."/>
            <person name="Pomrenke H.G."/>
            <person name="Brambilla E."/>
            <person name="Klenk H.-P."/>
            <person name="Eisen J.A."/>
        </authorList>
    </citation>
    <scope>NUCLEOTIDE SEQUENCE [LARGE SCALE GENOMIC DNA]</scope>
    <source>
        <strain evidence="2">DSM 16823 / RW262 / RW262</strain>
    </source>
</reference>
<gene>
    <name evidence="1" type="ordered locus">Fluta_1245</name>
</gene>
<organism evidence="1 2">
    <name type="scientific">Fluviicola taffensis (strain DSM 16823 / NCIMB 13979 / RW262)</name>
    <dbReference type="NCBI Taxonomy" id="755732"/>
    <lineage>
        <taxon>Bacteria</taxon>
        <taxon>Pseudomonadati</taxon>
        <taxon>Bacteroidota</taxon>
        <taxon>Flavobacteriia</taxon>
        <taxon>Flavobacteriales</taxon>
        <taxon>Crocinitomicaceae</taxon>
        <taxon>Fluviicola</taxon>
    </lineage>
</organism>
<dbReference type="AlphaFoldDB" id="F2IC14"/>